<dbReference type="Proteomes" id="UP000664521">
    <property type="component" value="Unassembled WGS sequence"/>
</dbReference>
<protein>
    <submittedName>
        <fullName evidence="4">Uncharacterized protein</fullName>
    </submittedName>
</protein>
<dbReference type="InterPro" id="IPR057566">
    <property type="entry name" value="TPR_TTI1_N"/>
</dbReference>
<gene>
    <name evidence="4" type="ORF">HETSPECPRED_007609</name>
</gene>
<dbReference type="Gene3D" id="1.25.10.10">
    <property type="entry name" value="Leucine-rich Repeat Variant"/>
    <property type="match status" value="2"/>
</dbReference>
<organism evidence="4 5">
    <name type="scientific">Heterodermia speciosa</name>
    <dbReference type="NCBI Taxonomy" id="116794"/>
    <lineage>
        <taxon>Eukaryota</taxon>
        <taxon>Fungi</taxon>
        <taxon>Dikarya</taxon>
        <taxon>Ascomycota</taxon>
        <taxon>Pezizomycotina</taxon>
        <taxon>Lecanoromycetes</taxon>
        <taxon>OSLEUM clade</taxon>
        <taxon>Lecanoromycetidae</taxon>
        <taxon>Caliciales</taxon>
        <taxon>Physciaceae</taxon>
        <taxon>Heterodermia</taxon>
    </lineage>
</organism>
<proteinExistence type="predicted"/>
<comment type="caution">
    <text evidence="4">The sequence shown here is derived from an EMBL/GenBank/DDBJ whole genome shotgun (WGS) entry which is preliminary data.</text>
</comment>
<evidence type="ECO:0000259" key="3">
    <source>
        <dbReference type="Pfam" id="PF24181"/>
    </source>
</evidence>
<evidence type="ECO:0000259" key="2">
    <source>
        <dbReference type="Pfam" id="PF24173"/>
    </source>
</evidence>
<dbReference type="Pfam" id="PF24173">
    <property type="entry name" value="TPR_TTI1_N"/>
    <property type="match status" value="1"/>
</dbReference>
<accession>A0A8H3FT21</accession>
<dbReference type="AlphaFoldDB" id="A0A8H3FT21"/>
<dbReference type="Pfam" id="PF21547">
    <property type="entry name" value="TTI1"/>
    <property type="match status" value="1"/>
</dbReference>
<dbReference type="InterPro" id="IPR049362">
    <property type="entry name" value="TTI1_rpt"/>
</dbReference>
<evidence type="ECO:0000256" key="1">
    <source>
        <dbReference type="SAM" id="MobiDB-lite"/>
    </source>
</evidence>
<feature type="compositionally biased region" description="Pro residues" evidence="1">
    <location>
        <begin position="762"/>
        <end position="771"/>
    </location>
</feature>
<dbReference type="PANTHER" id="PTHR18460">
    <property type="entry name" value="TEL2 INTERACTING PROTEIN 1 TTI1 FAMILY MEMBER"/>
    <property type="match status" value="1"/>
</dbReference>
<dbReference type="PANTHER" id="PTHR18460:SF3">
    <property type="entry name" value="TELO2-INTERACTING PROTEIN 1 HOMOLOG"/>
    <property type="match status" value="1"/>
</dbReference>
<evidence type="ECO:0000313" key="5">
    <source>
        <dbReference type="Proteomes" id="UP000664521"/>
    </source>
</evidence>
<dbReference type="InterPro" id="IPR052587">
    <property type="entry name" value="TELO2-interacting_protein_1"/>
</dbReference>
<dbReference type="OrthoDB" id="6781668at2759"/>
<feature type="domain" description="TTI1 C-terminal TPR" evidence="3">
    <location>
        <begin position="776"/>
        <end position="891"/>
    </location>
</feature>
<dbReference type="InterPro" id="IPR016024">
    <property type="entry name" value="ARM-type_fold"/>
</dbReference>
<dbReference type="SUPFAM" id="SSF48371">
    <property type="entry name" value="ARM repeat"/>
    <property type="match status" value="1"/>
</dbReference>
<feature type="domain" description="TTI1 N-terminal TPR" evidence="2">
    <location>
        <begin position="2"/>
        <end position="337"/>
    </location>
</feature>
<reference evidence="4" key="1">
    <citation type="submission" date="2021-03" db="EMBL/GenBank/DDBJ databases">
        <authorList>
            <person name="Tagirdzhanova G."/>
        </authorList>
    </citation>
    <scope>NUCLEOTIDE SEQUENCE</scope>
</reference>
<evidence type="ECO:0000313" key="4">
    <source>
        <dbReference type="EMBL" id="CAF9930348.1"/>
    </source>
</evidence>
<dbReference type="InterPro" id="IPR057567">
    <property type="entry name" value="TPR_TTI1_C"/>
</dbReference>
<name>A0A8H3FT21_9LECA</name>
<dbReference type="Pfam" id="PF24181">
    <property type="entry name" value="TPR_TTI1_C"/>
    <property type="match status" value="1"/>
</dbReference>
<dbReference type="InterPro" id="IPR011989">
    <property type="entry name" value="ARM-like"/>
</dbReference>
<sequence length="1010" mass="111004">MSLKPPCVELSQVALRFQAKKATAKNIITALESLLQVLKTVTKQDYALDSKLADYVFFPLSHVFQESNTVPVRVQELALQCLQILITRGWRNSIASDLAKQLLILLTFLAGGSATEPKSKDVNEDLGTVAYACLTSLLQASDAAGLSEKGSVDSRNFPVLGHSVSVLLDGVSNGPSAKTRLAALNALDAMVSSISDQEALKNFLPGIVSSLTKLLSSGNRSKGPFKVVQGSVQVLRKILLKVVSDDNLPELEASQRGFAESGQSLALKRDNSNKDPWLEATSSQLKLALANILPLRYHDRDDVRMALFQLCTSILQRCPRSLNQSVSMMVESSVIICTQSSEVDAVELMDNLTAVMAGNPELIDLLKSSVRDWLIALPRIMQSSDDVPKKRAVDQISMAFRILDTESVPFVILDKVVIANLRASVSAAIRESATKTIQDVSESGLEVSQLLKSRPAFDKTKAFPEVMFNKTSQKATVISLKRLISHITKSPSSLTLRREVVESLRTASGDDQLASLWLSLQFFGSLGIPSNDFDQFIHAQSDSLDSQNLLLDEVYDFSLSVLSKSTYDSDVDWRLQALSLQAVTLQARQQRSDFRPELVDALYPILERLGSPNAALVYQAITALSLVSNACDYHTPQELIIENVDYLVNSVALKLNTFDISPQAPQVLVMMLRLCGARLIPYLDDLVESIFTILEFYHGYPTLVESMFSVLSSIVEEQNKASATAIADKPEPVSRIKTYKPISFADLAAELREGRIEKPHLDPLPSPPSSPDPEAEVHTEASLPPETASSEDKPLPLSKSLQTITSIATLTQHHLPTSSPSLRLLLLRLLPSAFHPLSHHQDTLLPLVNSLWPVLIARLYDPEPYICIATCEALGSLCRTAGDFMSSRFENEWSKIMALARKVEGQMLVERKAMGRGGMRQRVWEGAMALLGSVVEWVGVSGEMEDDIWELVGEGVERGNGESLRALRGVLEVLNPDAMWLIEERARLKMGGESMEKPVLEGVEFPSIEF</sequence>
<dbReference type="GO" id="GO:0005737">
    <property type="term" value="C:cytoplasm"/>
    <property type="evidence" value="ECO:0007669"/>
    <property type="project" value="TreeGrafter"/>
</dbReference>
<keyword evidence="5" id="KW-1185">Reference proteome</keyword>
<dbReference type="EMBL" id="CAJPDS010000055">
    <property type="protein sequence ID" value="CAF9930348.1"/>
    <property type="molecule type" value="Genomic_DNA"/>
</dbReference>
<feature type="region of interest" description="Disordered" evidence="1">
    <location>
        <begin position="758"/>
        <end position="796"/>
    </location>
</feature>